<accession>A0A852TUN3</accession>
<gene>
    <name evidence="4" type="ORF">HDA32_000944</name>
</gene>
<feature type="domain" description="NrtR DNA-binding winged helix" evidence="3">
    <location>
        <begin position="187"/>
        <end position="249"/>
    </location>
</feature>
<dbReference type="InterPro" id="IPR015797">
    <property type="entry name" value="NUDIX_hydrolase-like_dom_sf"/>
</dbReference>
<reference evidence="4 5" key="1">
    <citation type="submission" date="2020-07" db="EMBL/GenBank/DDBJ databases">
        <title>Sequencing the genomes of 1000 actinobacteria strains.</title>
        <authorList>
            <person name="Klenk H.-P."/>
        </authorList>
    </citation>
    <scope>NUCLEOTIDE SEQUENCE [LARGE SCALE GENOMIC DNA]</scope>
    <source>
        <strain evidence="4 5">CXB654</strain>
    </source>
</reference>
<dbReference type="SUPFAM" id="SSF46785">
    <property type="entry name" value="Winged helix' DNA-binding domain"/>
    <property type="match status" value="1"/>
</dbReference>
<evidence type="ECO:0000313" key="4">
    <source>
        <dbReference type="EMBL" id="NYE45824.1"/>
    </source>
</evidence>
<dbReference type="CDD" id="cd18873">
    <property type="entry name" value="NUDIX_NadM_like"/>
    <property type="match status" value="1"/>
</dbReference>
<dbReference type="InterPro" id="IPR036390">
    <property type="entry name" value="WH_DNA-bd_sf"/>
</dbReference>
<feature type="region of interest" description="Disordered" evidence="1">
    <location>
        <begin position="1"/>
        <end position="32"/>
    </location>
</feature>
<dbReference type="PANTHER" id="PTHR43736:SF4">
    <property type="entry name" value="SLR1690 PROTEIN"/>
    <property type="match status" value="1"/>
</dbReference>
<protein>
    <recommendedName>
        <fullName evidence="6">NUDIX hydrolase</fullName>
    </recommendedName>
</protein>
<dbReference type="InterPro" id="IPR036388">
    <property type="entry name" value="WH-like_DNA-bd_sf"/>
</dbReference>
<evidence type="ECO:0000313" key="5">
    <source>
        <dbReference type="Proteomes" id="UP000589036"/>
    </source>
</evidence>
<dbReference type="PANTHER" id="PTHR43736">
    <property type="entry name" value="ADP-RIBOSE PYROPHOSPHATASE"/>
    <property type="match status" value="1"/>
</dbReference>
<feature type="domain" description="Nudix hydrolase" evidence="2">
    <location>
        <begin position="44"/>
        <end position="153"/>
    </location>
</feature>
<dbReference type="Proteomes" id="UP000589036">
    <property type="component" value="Unassembled WGS sequence"/>
</dbReference>
<dbReference type="SUPFAM" id="SSF55811">
    <property type="entry name" value="Nudix"/>
    <property type="match status" value="1"/>
</dbReference>
<dbReference type="InterPro" id="IPR011213">
    <property type="entry name" value="NMN_biosyn"/>
</dbReference>
<evidence type="ECO:0000259" key="2">
    <source>
        <dbReference type="Pfam" id="PF00293"/>
    </source>
</evidence>
<evidence type="ECO:0008006" key="6">
    <source>
        <dbReference type="Google" id="ProtNLM"/>
    </source>
</evidence>
<organism evidence="4 5">
    <name type="scientific">Spinactinospora alkalitolerans</name>
    <dbReference type="NCBI Taxonomy" id="687207"/>
    <lineage>
        <taxon>Bacteria</taxon>
        <taxon>Bacillati</taxon>
        <taxon>Actinomycetota</taxon>
        <taxon>Actinomycetes</taxon>
        <taxon>Streptosporangiales</taxon>
        <taxon>Nocardiopsidaceae</taxon>
        <taxon>Spinactinospora</taxon>
    </lineage>
</organism>
<evidence type="ECO:0000259" key="3">
    <source>
        <dbReference type="Pfam" id="PF21906"/>
    </source>
</evidence>
<dbReference type="Pfam" id="PF00293">
    <property type="entry name" value="NUDIX"/>
    <property type="match status" value="1"/>
</dbReference>
<comment type="caution">
    <text evidence="4">The sequence shown here is derived from an EMBL/GenBank/DDBJ whole genome shotgun (WGS) entry which is preliminary data.</text>
</comment>
<proteinExistence type="predicted"/>
<dbReference type="Gene3D" id="1.10.10.10">
    <property type="entry name" value="Winged helix-like DNA-binding domain superfamily/Winged helix DNA-binding domain"/>
    <property type="match status" value="1"/>
</dbReference>
<dbReference type="InterPro" id="IPR054105">
    <property type="entry name" value="WHD_NrtR"/>
</dbReference>
<dbReference type="Pfam" id="PF21906">
    <property type="entry name" value="WHD_NrtR"/>
    <property type="match status" value="1"/>
</dbReference>
<name>A0A852TUN3_9ACTN</name>
<dbReference type="PIRSF" id="PIRSF019423">
    <property type="entry name" value="NMN_biosyn"/>
    <property type="match status" value="1"/>
</dbReference>
<keyword evidence="5" id="KW-1185">Reference proteome</keyword>
<evidence type="ECO:0000256" key="1">
    <source>
        <dbReference type="SAM" id="MobiDB-lite"/>
    </source>
</evidence>
<dbReference type="InterPro" id="IPR000086">
    <property type="entry name" value="NUDIX_hydrolase_dom"/>
</dbReference>
<dbReference type="AlphaFoldDB" id="A0A852TUN3"/>
<dbReference type="EMBL" id="JACCCC010000001">
    <property type="protein sequence ID" value="NYE45824.1"/>
    <property type="molecule type" value="Genomic_DNA"/>
</dbReference>
<sequence>MERTGVDIDGADETAGGTLVRDSGARPVGAASGEASKAAHEVLAVVFQIREGRLCVLLWRRARPPFEGCWALPGGRLGAAEGLGESIRRQLAQKVDVRDLTHLEQLETRGDPDRHPHGRTLATAYLGLIPADIDPVIPRDTRWHPAAEPPVPEPSAPEPPAMAFDHAAIVGSARRRLRAKLSYTNVGFALAPPEFTMSQLSRYYRAALGHDVAATNLRRVLLRRGQIEETGESVPSGRSGGRPAALFRFRARRLEITDAFAVLRPPAGC</sequence>
<dbReference type="Gene3D" id="3.90.79.10">
    <property type="entry name" value="Nucleoside Triphosphate Pyrophosphohydrolase"/>
    <property type="match status" value="1"/>
</dbReference>
<dbReference type="RefSeq" id="WP_218882336.1">
    <property type="nucleotide sequence ID" value="NZ_BAAAYY010000024.1"/>
</dbReference>